<evidence type="ECO:0000256" key="4">
    <source>
        <dbReference type="SAM" id="MobiDB-lite"/>
    </source>
</evidence>
<name>B7MJ20_ECO45</name>
<feature type="signal peptide" evidence="5">
    <location>
        <begin position="1"/>
        <end position="29"/>
    </location>
</feature>
<protein>
    <recommendedName>
        <fullName evidence="2">Uncharacterized protein YjbT</fullName>
    </recommendedName>
</protein>
<feature type="chain" id="PRO_5002860566" description="Uncharacterized protein YjbT" evidence="5">
    <location>
        <begin position="30"/>
        <end position="92"/>
    </location>
</feature>
<dbReference type="Proteomes" id="UP000000747">
    <property type="component" value="Chromosome"/>
</dbReference>
<dbReference type="KEGG" id="ecz:ECS88_4503"/>
<evidence type="ECO:0000313" key="6">
    <source>
        <dbReference type="EMBL" id="CAR05664.1"/>
    </source>
</evidence>
<dbReference type="EMBL" id="CU928161">
    <property type="protein sequence ID" value="CAR05664.1"/>
    <property type="molecule type" value="Genomic_DNA"/>
</dbReference>
<feature type="compositionally biased region" description="Polar residues" evidence="4">
    <location>
        <begin position="41"/>
        <end position="55"/>
    </location>
</feature>
<evidence type="ECO:0000256" key="5">
    <source>
        <dbReference type="SAM" id="SignalP"/>
    </source>
</evidence>
<dbReference type="InterPro" id="IPR031382">
    <property type="entry name" value="YjbT"/>
</dbReference>
<comment type="similarity">
    <text evidence="1">Belongs to the YjbT family.</text>
</comment>
<keyword evidence="3 5" id="KW-0732">Signal</keyword>
<accession>B7MJ20</accession>
<evidence type="ECO:0000256" key="3">
    <source>
        <dbReference type="ARBA" id="ARBA00022729"/>
    </source>
</evidence>
<feature type="region of interest" description="Disordered" evidence="4">
    <location>
        <begin position="36"/>
        <end position="62"/>
    </location>
</feature>
<evidence type="ECO:0000256" key="2">
    <source>
        <dbReference type="ARBA" id="ARBA00017455"/>
    </source>
</evidence>
<reference evidence="7" key="1">
    <citation type="journal article" date="2009" name="PLoS Genet.">
        <title>Organised genome dynamics in the Escherichia coli species results in highly diverse adaptive paths.</title>
        <authorList>
            <person name="Touchon M."/>
            <person name="Hoede C."/>
            <person name="Tenaillon O."/>
            <person name="Barbe V."/>
            <person name="Baeriswyl S."/>
            <person name="Bidet P."/>
            <person name="Bingen E."/>
            <person name="Bonacorsi S."/>
            <person name="Bouchier C."/>
            <person name="Bouvet O."/>
            <person name="Calteau A."/>
            <person name="Chiapello H."/>
            <person name="Clermont O."/>
            <person name="Cruveiller S."/>
            <person name="Danchin A."/>
            <person name="Diard M."/>
            <person name="Dossat C."/>
            <person name="Karoui M.E."/>
            <person name="Frapy E."/>
            <person name="Garry L."/>
            <person name="Ghigo J.M."/>
            <person name="Gilles A.M."/>
            <person name="Johnson J."/>
            <person name="Le Bouguenec C."/>
            <person name="Lescat M."/>
            <person name="Mangenot S."/>
            <person name="Martinez-Jehanne V."/>
            <person name="Matic I."/>
            <person name="Nassif X."/>
            <person name="Oztas S."/>
            <person name="Petit M.A."/>
            <person name="Pichon C."/>
            <person name="Rouy Z."/>
            <person name="Ruf C.S."/>
            <person name="Schneider D."/>
            <person name="Tourret J."/>
            <person name="Vacherie B."/>
            <person name="Vallenet D."/>
            <person name="Medigue C."/>
            <person name="Rocha E.P.C."/>
            <person name="Denamur E."/>
        </authorList>
    </citation>
    <scope>NUCLEOTIDE SEQUENCE [LARGE SCALE GENOMIC DNA]</scope>
    <source>
        <strain evidence="7">S88 / ExPEC</strain>
    </source>
</reference>
<dbReference type="Pfam" id="PF17089">
    <property type="entry name" value="YjbT"/>
    <property type="match status" value="1"/>
</dbReference>
<keyword evidence="7" id="KW-1185">Reference proteome</keyword>
<sequence length="92" mass="10099">MKRNLIKVVKMKSYFAALMLSVSVLPAYAGPLGTADKADLPQSNVSSPMMAQSLRQPDLQPISTDRKTECFRLYTPDRKPGVNYVPDGSTGH</sequence>
<dbReference type="AlphaFoldDB" id="B7MJ20"/>
<organism evidence="6 7">
    <name type="scientific">Escherichia coli O45:K1 (strain S88 / ExPEC)</name>
    <dbReference type="NCBI Taxonomy" id="585035"/>
    <lineage>
        <taxon>Bacteria</taxon>
        <taxon>Pseudomonadati</taxon>
        <taxon>Pseudomonadota</taxon>
        <taxon>Gammaproteobacteria</taxon>
        <taxon>Enterobacterales</taxon>
        <taxon>Enterobacteriaceae</taxon>
        <taxon>Escherichia</taxon>
    </lineage>
</organism>
<evidence type="ECO:0000256" key="1">
    <source>
        <dbReference type="ARBA" id="ARBA00010874"/>
    </source>
</evidence>
<dbReference type="RefSeq" id="WP_001699224.1">
    <property type="nucleotide sequence ID" value="NC_011742.1"/>
</dbReference>
<gene>
    <name evidence="6" type="ordered locus">ECS88_4503</name>
</gene>
<dbReference type="HOGENOM" id="CLU_2553093_0_0_6"/>
<proteinExistence type="inferred from homology"/>
<evidence type="ECO:0000313" key="7">
    <source>
        <dbReference type="Proteomes" id="UP000000747"/>
    </source>
</evidence>